<gene>
    <name evidence="1" type="ORF">FB45DRAFT_38022</name>
</gene>
<evidence type="ECO:0008006" key="3">
    <source>
        <dbReference type="Google" id="ProtNLM"/>
    </source>
</evidence>
<dbReference type="Proteomes" id="UP001221142">
    <property type="component" value="Unassembled WGS sequence"/>
</dbReference>
<reference evidence="1" key="1">
    <citation type="submission" date="2023-03" db="EMBL/GenBank/DDBJ databases">
        <title>Massive genome expansion in bonnet fungi (Mycena s.s.) driven by repeated elements and novel gene families across ecological guilds.</title>
        <authorList>
            <consortium name="Lawrence Berkeley National Laboratory"/>
            <person name="Harder C.B."/>
            <person name="Miyauchi S."/>
            <person name="Viragh M."/>
            <person name="Kuo A."/>
            <person name="Thoen E."/>
            <person name="Andreopoulos B."/>
            <person name="Lu D."/>
            <person name="Skrede I."/>
            <person name="Drula E."/>
            <person name="Henrissat B."/>
            <person name="Morin E."/>
            <person name="Kohler A."/>
            <person name="Barry K."/>
            <person name="LaButti K."/>
            <person name="Morin E."/>
            <person name="Salamov A."/>
            <person name="Lipzen A."/>
            <person name="Mereny Z."/>
            <person name="Hegedus B."/>
            <person name="Baldrian P."/>
            <person name="Stursova M."/>
            <person name="Weitz H."/>
            <person name="Taylor A."/>
            <person name="Grigoriev I.V."/>
            <person name="Nagy L.G."/>
            <person name="Martin F."/>
            <person name="Kauserud H."/>
        </authorList>
    </citation>
    <scope>NUCLEOTIDE SEQUENCE</scope>
    <source>
        <strain evidence="1">9284</strain>
    </source>
</reference>
<dbReference type="AlphaFoldDB" id="A0AAD7BRY6"/>
<accession>A0AAD7BRY6</accession>
<evidence type="ECO:0000313" key="1">
    <source>
        <dbReference type="EMBL" id="KAJ7628441.1"/>
    </source>
</evidence>
<proteinExistence type="predicted"/>
<dbReference type="EMBL" id="JARKIF010000010">
    <property type="protein sequence ID" value="KAJ7628441.1"/>
    <property type="molecule type" value="Genomic_DNA"/>
</dbReference>
<organism evidence="1 2">
    <name type="scientific">Roridomyces roridus</name>
    <dbReference type="NCBI Taxonomy" id="1738132"/>
    <lineage>
        <taxon>Eukaryota</taxon>
        <taxon>Fungi</taxon>
        <taxon>Dikarya</taxon>
        <taxon>Basidiomycota</taxon>
        <taxon>Agaricomycotina</taxon>
        <taxon>Agaricomycetes</taxon>
        <taxon>Agaricomycetidae</taxon>
        <taxon>Agaricales</taxon>
        <taxon>Marasmiineae</taxon>
        <taxon>Mycenaceae</taxon>
        <taxon>Roridomyces</taxon>
    </lineage>
</organism>
<sequence length="231" mass="26310">MLFLQICNAWTEIALYTLALWARINFIQRRPAGYEERLKLWFQRAGGRPLHISVVHPMDDDVTSIIWDHSSHLERLELSVGEKDEPESESEDEDNGIDMEFWDIWSSVQPRPLPLLQSLSIHGRANFVFESLPFVQLLRFSPNLSELILHDVDFNEDADAASEKLVLSNLRRLIVDHIPSAPADDYDILTFISAPQFRIASFTGDGVSYDSRITSFLDRSKPPGGSAGTRR</sequence>
<evidence type="ECO:0000313" key="2">
    <source>
        <dbReference type="Proteomes" id="UP001221142"/>
    </source>
</evidence>
<keyword evidence="2" id="KW-1185">Reference proteome</keyword>
<protein>
    <recommendedName>
        <fullName evidence="3">F-box domain-containing protein</fullName>
    </recommendedName>
</protein>
<comment type="caution">
    <text evidence="1">The sequence shown here is derived from an EMBL/GenBank/DDBJ whole genome shotgun (WGS) entry which is preliminary data.</text>
</comment>
<name>A0AAD7BRY6_9AGAR</name>